<dbReference type="PANTHER" id="PTHR16305">
    <property type="entry name" value="TESTICULAR SOLUBLE ADENYLYL CYCLASE"/>
    <property type="match status" value="1"/>
</dbReference>
<dbReference type="RefSeq" id="WP_189827945.1">
    <property type="nucleotide sequence ID" value="NZ_BMVC01000019.1"/>
</dbReference>
<dbReference type="Gene3D" id="1.10.10.10">
    <property type="entry name" value="Winged helix-like DNA-binding domain superfamily/Winged helix DNA-binding domain"/>
    <property type="match status" value="1"/>
</dbReference>
<dbReference type="PROSITE" id="PS50043">
    <property type="entry name" value="HTH_LUXR_2"/>
    <property type="match status" value="1"/>
</dbReference>
<dbReference type="CDD" id="cd06170">
    <property type="entry name" value="LuxR_C_like"/>
    <property type="match status" value="1"/>
</dbReference>
<dbReference type="GO" id="GO:0006355">
    <property type="term" value="P:regulation of DNA-templated transcription"/>
    <property type="evidence" value="ECO:0007669"/>
    <property type="project" value="InterPro"/>
</dbReference>
<comment type="caution">
    <text evidence="5">The sequence shown here is derived from an EMBL/GenBank/DDBJ whole genome shotgun (WGS) entry which is preliminary data.</text>
</comment>
<dbReference type="GO" id="GO:0004016">
    <property type="term" value="F:adenylate cyclase activity"/>
    <property type="evidence" value="ECO:0007669"/>
    <property type="project" value="TreeGrafter"/>
</dbReference>
<dbReference type="InterPro" id="IPR000792">
    <property type="entry name" value="Tscrpt_reg_LuxR_C"/>
</dbReference>
<dbReference type="GO" id="GO:0003677">
    <property type="term" value="F:DNA binding"/>
    <property type="evidence" value="ECO:0007669"/>
    <property type="project" value="InterPro"/>
</dbReference>
<accession>A0A919CDS1</accession>
<feature type="region of interest" description="Disordered" evidence="3">
    <location>
        <begin position="885"/>
        <end position="908"/>
    </location>
</feature>
<proteinExistence type="predicted"/>
<dbReference type="GO" id="GO:0005524">
    <property type="term" value="F:ATP binding"/>
    <property type="evidence" value="ECO:0007669"/>
    <property type="project" value="UniProtKB-KW"/>
</dbReference>
<evidence type="ECO:0000256" key="2">
    <source>
        <dbReference type="ARBA" id="ARBA00022840"/>
    </source>
</evidence>
<dbReference type="InterPro" id="IPR027417">
    <property type="entry name" value="P-loop_NTPase"/>
</dbReference>
<dbReference type="InterPro" id="IPR016032">
    <property type="entry name" value="Sig_transdc_resp-reg_C-effctor"/>
</dbReference>
<dbReference type="SMART" id="SM00421">
    <property type="entry name" value="HTH_LUXR"/>
    <property type="match status" value="1"/>
</dbReference>
<evidence type="ECO:0000313" key="5">
    <source>
        <dbReference type="EMBL" id="GHD13487.1"/>
    </source>
</evidence>
<dbReference type="AlphaFoldDB" id="A0A919CDS1"/>
<evidence type="ECO:0000259" key="4">
    <source>
        <dbReference type="PROSITE" id="PS50043"/>
    </source>
</evidence>
<dbReference type="GO" id="GO:0005737">
    <property type="term" value="C:cytoplasm"/>
    <property type="evidence" value="ECO:0007669"/>
    <property type="project" value="TreeGrafter"/>
</dbReference>
<name>A0A919CDS1_9ACTN</name>
<dbReference type="InterPro" id="IPR041664">
    <property type="entry name" value="AAA_16"/>
</dbReference>
<evidence type="ECO:0000256" key="3">
    <source>
        <dbReference type="SAM" id="MobiDB-lite"/>
    </source>
</evidence>
<evidence type="ECO:0000256" key="1">
    <source>
        <dbReference type="ARBA" id="ARBA00022741"/>
    </source>
</evidence>
<gene>
    <name evidence="5" type="ORF">GCM10010334_71740</name>
</gene>
<dbReference type="Proteomes" id="UP000638353">
    <property type="component" value="Unassembled WGS sequence"/>
</dbReference>
<protein>
    <submittedName>
        <fullName evidence="5">LuxR family transcriptional regulator</fullName>
    </submittedName>
</protein>
<dbReference type="SUPFAM" id="SSF46894">
    <property type="entry name" value="C-terminal effector domain of the bipartite response regulators"/>
    <property type="match status" value="1"/>
</dbReference>
<sequence length="968" mass="102269">MLLERTSETAWVQDALHAAAVGRPSLLLCTGPLGIGKSSWLRELTRSLDVQNVRVMRATAAVMEQDFAFGVLHQLFDSLALNSSDGTNAPDESGVLDAPGGSAGEVASPLTAPLLAAGAGTPLPTGGEPRPEDLLPARMDDPSALREAILTDLCALLTRLGRERPLLILVDDVQWADTRSLELLSALAGRPHGVRAVLVCTLRDGDPRARHPQVCAVTDAATQVTRLASLSHAATGQLVREQLGESGDEEFVRACHRASGGNPAFLRALLPALDAAGVRPTAPHAGAVTALRPAPLRERLADCLRAQDPPVRDLSAAMAILGGESSCGLAGRLAGLDEIGEFDALGVLHRLGLLVAEGVAQFIHPVVGEAAEAFMSIAERGSWHARAAALLHETGHPAEEVAAQLMAAATPGDDWSAAVLRTAADAALRRGAPQEAARFLRRALLDSPEQGAERARLLIDLATAENAYDSAACERHIAQAVALLDSPYDRAAAALRISPGLLCAVSPSGVEILRQTAADLGPPARLNDSARELALRLEARLRYSARQDPAELAGAVRRLRERREEPAVASGAERESLAALLYAATLSGRLPAHEAARQATRILERVPATGPGSAHVLPLLTAVFTGADQVDALADWLAARERHQREAGEARDPLAQIELATVFLARGRMAHAREHAEQTFGKAANAQHGDSAASAVAVLAAVALETGDTALGERVRAGAGRGRATEDLLSTTMLRLTEAQMMFRRGELDRSLATVLACGRRLEAVGWRNPVLFPWRPRAIRLMQRSGDLESARALAEEEYAQARILGAPVAIGRAQQLRGSLRGDSEGTALLRDAVRVLRGSANELELARALRALSRALRVGAEARDLQCESAALAMACGVTWKTERDRSGTPDPADPQPEPSLTPTESRVAALAGSGFTNQAIATELGVGCRVVEKHLTNSYRKLGISGRRQLLALMAGTGTISTRT</sequence>
<dbReference type="SUPFAM" id="SSF52540">
    <property type="entry name" value="P-loop containing nucleoside triphosphate hydrolases"/>
    <property type="match status" value="1"/>
</dbReference>
<evidence type="ECO:0000313" key="6">
    <source>
        <dbReference type="Proteomes" id="UP000638353"/>
    </source>
</evidence>
<reference evidence="5" key="2">
    <citation type="submission" date="2020-09" db="EMBL/GenBank/DDBJ databases">
        <authorList>
            <person name="Sun Q."/>
            <person name="Ohkuma M."/>
        </authorList>
    </citation>
    <scope>NUCLEOTIDE SEQUENCE</scope>
    <source>
        <strain evidence="5">JCM 4637</strain>
    </source>
</reference>
<dbReference type="PANTHER" id="PTHR16305:SF35">
    <property type="entry name" value="TRANSCRIPTIONAL ACTIVATOR DOMAIN"/>
    <property type="match status" value="1"/>
</dbReference>
<dbReference type="EMBL" id="BMVC01000019">
    <property type="protein sequence ID" value="GHD13487.1"/>
    <property type="molecule type" value="Genomic_DNA"/>
</dbReference>
<dbReference type="Pfam" id="PF13191">
    <property type="entry name" value="AAA_16"/>
    <property type="match status" value="1"/>
</dbReference>
<feature type="domain" description="HTH luxR-type" evidence="4">
    <location>
        <begin position="897"/>
        <end position="962"/>
    </location>
</feature>
<keyword evidence="1" id="KW-0547">Nucleotide-binding</keyword>
<organism evidence="5 6">
    <name type="scientific">Streptomyces finlayi</name>
    <dbReference type="NCBI Taxonomy" id="67296"/>
    <lineage>
        <taxon>Bacteria</taxon>
        <taxon>Bacillati</taxon>
        <taxon>Actinomycetota</taxon>
        <taxon>Actinomycetes</taxon>
        <taxon>Kitasatosporales</taxon>
        <taxon>Streptomycetaceae</taxon>
        <taxon>Streptomyces</taxon>
    </lineage>
</organism>
<dbReference type="InterPro" id="IPR036388">
    <property type="entry name" value="WH-like_DNA-bd_sf"/>
</dbReference>
<keyword evidence="2" id="KW-0067">ATP-binding</keyword>
<dbReference type="Pfam" id="PF00196">
    <property type="entry name" value="GerE"/>
    <property type="match status" value="1"/>
</dbReference>
<reference evidence="5" key="1">
    <citation type="journal article" date="2014" name="Int. J. Syst. Evol. Microbiol.">
        <title>Complete genome sequence of Corynebacterium casei LMG S-19264T (=DSM 44701T), isolated from a smear-ripened cheese.</title>
        <authorList>
            <consortium name="US DOE Joint Genome Institute (JGI-PGF)"/>
            <person name="Walter F."/>
            <person name="Albersmeier A."/>
            <person name="Kalinowski J."/>
            <person name="Ruckert C."/>
        </authorList>
    </citation>
    <scope>NUCLEOTIDE SEQUENCE</scope>
    <source>
        <strain evidence="5">JCM 4637</strain>
    </source>
</reference>